<dbReference type="PANTHER" id="PTHR21098">
    <property type="entry name" value="RIBOFLAVIN SYNTHASE ALPHA CHAIN"/>
    <property type="match status" value="1"/>
</dbReference>
<protein>
    <recommendedName>
        <fullName evidence="6 10">Riboflavin synthase</fullName>
        <ecNumber evidence="5 10">2.5.1.9</ecNumber>
    </recommendedName>
</protein>
<dbReference type="FunFam" id="2.40.30.20:FF:000004">
    <property type="entry name" value="Riboflavin synthase, alpha subunit"/>
    <property type="match status" value="1"/>
</dbReference>
<dbReference type="EMBL" id="CP022203">
    <property type="protein sequence ID" value="ATB49024.1"/>
    <property type="molecule type" value="Genomic_DNA"/>
</dbReference>
<comment type="catalytic activity">
    <reaction evidence="1">
        <text>2 6,7-dimethyl-8-(1-D-ribityl)lumazine + H(+) = 5-amino-6-(D-ribitylamino)uracil + riboflavin</text>
        <dbReference type="Rhea" id="RHEA:20772"/>
        <dbReference type="ChEBI" id="CHEBI:15378"/>
        <dbReference type="ChEBI" id="CHEBI:15934"/>
        <dbReference type="ChEBI" id="CHEBI:57986"/>
        <dbReference type="ChEBI" id="CHEBI:58201"/>
        <dbReference type="EC" id="2.5.1.9"/>
    </reaction>
</comment>
<gene>
    <name evidence="13" type="ORF">MYMAC_004661</name>
</gene>
<evidence type="ECO:0000256" key="10">
    <source>
        <dbReference type="NCBIfam" id="TIGR00187"/>
    </source>
</evidence>
<evidence type="ECO:0000256" key="2">
    <source>
        <dbReference type="ARBA" id="ARBA00002803"/>
    </source>
</evidence>
<organism evidence="13 14">
    <name type="scientific">Corallococcus macrosporus DSM 14697</name>
    <dbReference type="NCBI Taxonomy" id="1189310"/>
    <lineage>
        <taxon>Bacteria</taxon>
        <taxon>Pseudomonadati</taxon>
        <taxon>Myxococcota</taxon>
        <taxon>Myxococcia</taxon>
        <taxon>Myxococcales</taxon>
        <taxon>Cystobacterineae</taxon>
        <taxon>Myxococcaceae</taxon>
        <taxon>Corallococcus</taxon>
    </lineage>
</organism>
<dbReference type="InterPro" id="IPR017938">
    <property type="entry name" value="Riboflavin_synthase-like_b-brl"/>
</dbReference>
<accession>A0A250JYU1</accession>
<evidence type="ECO:0000256" key="9">
    <source>
        <dbReference type="ARBA" id="ARBA00022737"/>
    </source>
</evidence>
<comment type="pathway">
    <text evidence="3">Cofactor biosynthesis; riboflavin biosynthesis; riboflavin from 2-hydroxy-3-oxobutyl phosphate and 5-amino-6-(D-ribitylamino)uracil: step 2/2.</text>
</comment>
<evidence type="ECO:0000313" key="14">
    <source>
        <dbReference type="Proteomes" id="UP000217343"/>
    </source>
</evidence>
<feature type="domain" description="Lumazine-binding" evidence="12">
    <location>
        <begin position="96"/>
        <end position="192"/>
    </location>
</feature>
<dbReference type="NCBIfam" id="NF006767">
    <property type="entry name" value="PRK09289.1"/>
    <property type="match status" value="1"/>
</dbReference>
<dbReference type="RefSeq" id="WP_095959714.1">
    <property type="nucleotide sequence ID" value="NZ_CP022203.1"/>
</dbReference>
<evidence type="ECO:0000256" key="1">
    <source>
        <dbReference type="ARBA" id="ARBA00000968"/>
    </source>
</evidence>
<evidence type="ECO:0000256" key="3">
    <source>
        <dbReference type="ARBA" id="ARBA00004887"/>
    </source>
</evidence>
<dbReference type="AlphaFoldDB" id="A0A250JYU1"/>
<evidence type="ECO:0000256" key="8">
    <source>
        <dbReference type="ARBA" id="ARBA00022679"/>
    </source>
</evidence>
<dbReference type="SUPFAM" id="SSF63380">
    <property type="entry name" value="Riboflavin synthase domain-like"/>
    <property type="match status" value="2"/>
</dbReference>
<evidence type="ECO:0000259" key="12">
    <source>
        <dbReference type="PROSITE" id="PS51177"/>
    </source>
</evidence>
<dbReference type="GO" id="GO:0004746">
    <property type="term" value="F:riboflavin synthase activity"/>
    <property type="evidence" value="ECO:0007669"/>
    <property type="project" value="UniProtKB-UniRule"/>
</dbReference>
<dbReference type="NCBIfam" id="TIGR00187">
    <property type="entry name" value="ribE"/>
    <property type="match status" value="1"/>
</dbReference>
<dbReference type="Gene3D" id="2.40.30.20">
    <property type="match status" value="2"/>
</dbReference>
<sequence>MFTGLIQDLGRVERVIPGGMTDLWIHTSLGAASFELGESIAVNGACLTVVERTGDSFRVQAAPETLRRTTLGAVKPGDRVNLERALALGARLGGHLVSGHVDAVSEVLETYPEGGSWVMGFRLPEALAPYFIEKGSVAIDGISLTVNTLEADRFRVQLIPETQERTTLKSRGVGAKVNLEADQIGKYVARLFALQRGQGAPGDAGGLTAAAIKAAGFGTP</sequence>
<keyword evidence="8" id="KW-0808">Transferase</keyword>
<proteinExistence type="predicted"/>
<evidence type="ECO:0000313" key="13">
    <source>
        <dbReference type="EMBL" id="ATB49024.1"/>
    </source>
</evidence>
<keyword evidence="14" id="KW-1185">Reference proteome</keyword>
<evidence type="ECO:0000256" key="7">
    <source>
        <dbReference type="ARBA" id="ARBA00022619"/>
    </source>
</evidence>
<feature type="domain" description="Lumazine-binding" evidence="12">
    <location>
        <begin position="1"/>
        <end position="95"/>
    </location>
</feature>
<dbReference type="GO" id="GO:0009231">
    <property type="term" value="P:riboflavin biosynthetic process"/>
    <property type="evidence" value="ECO:0007669"/>
    <property type="project" value="UniProtKB-KW"/>
</dbReference>
<evidence type="ECO:0000256" key="11">
    <source>
        <dbReference type="PROSITE-ProRule" id="PRU00524"/>
    </source>
</evidence>
<dbReference type="Pfam" id="PF00677">
    <property type="entry name" value="Lum_binding"/>
    <property type="match status" value="2"/>
</dbReference>
<dbReference type="PROSITE" id="PS51177">
    <property type="entry name" value="LUMAZINE_BIND"/>
    <property type="match status" value="2"/>
</dbReference>
<evidence type="ECO:0000256" key="6">
    <source>
        <dbReference type="ARBA" id="ARBA00013950"/>
    </source>
</evidence>
<dbReference type="OrthoDB" id="9788537at2"/>
<dbReference type="PANTHER" id="PTHR21098:SF12">
    <property type="entry name" value="RIBOFLAVIN SYNTHASE"/>
    <property type="match status" value="1"/>
</dbReference>
<evidence type="ECO:0000256" key="5">
    <source>
        <dbReference type="ARBA" id="ARBA00012827"/>
    </source>
</evidence>
<dbReference type="InterPro" id="IPR001783">
    <property type="entry name" value="Lumazine-bd"/>
</dbReference>
<keyword evidence="9" id="KW-0677">Repeat</keyword>
<dbReference type="KEGG" id="mmas:MYMAC_004661"/>
<dbReference type="PIRSF" id="PIRSF000498">
    <property type="entry name" value="Riboflavin_syn_A"/>
    <property type="match status" value="1"/>
</dbReference>
<dbReference type="Proteomes" id="UP000217343">
    <property type="component" value="Chromosome"/>
</dbReference>
<dbReference type="EC" id="2.5.1.9" evidence="5 10"/>
<comment type="function">
    <text evidence="2">Catalyzes the dismutation of two molecules of 6,7-dimethyl-8-ribityllumazine, resulting in the formation of riboflavin and 5-amino-6-(D-ribitylamino)uracil.</text>
</comment>
<keyword evidence="7" id="KW-0686">Riboflavin biosynthesis</keyword>
<dbReference type="CDD" id="cd00402">
    <property type="entry name" value="Riboflavin_synthase_like"/>
    <property type="match status" value="1"/>
</dbReference>
<evidence type="ECO:0000256" key="4">
    <source>
        <dbReference type="ARBA" id="ARBA00011233"/>
    </source>
</evidence>
<feature type="repeat" description="Lumazine-binding" evidence="11">
    <location>
        <begin position="96"/>
        <end position="192"/>
    </location>
</feature>
<name>A0A250JYU1_9BACT</name>
<dbReference type="FunFam" id="2.40.30.20:FF:000003">
    <property type="entry name" value="Riboflavin synthase, alpha subunit"/>
    <property type="match status" value="1"/>
</dbReference>
<reference evidence="13 14" key="1">
    <citation type="submission" date="2017-06" db="EMBL/GenBank/DDBJ databases">
        <title>Sequencing and comparative analysis of myxobacterial genomes.</title>
        <authorList>
            <person name="Rupp O."/>
            <person name="Goesmann A."/>
            <person name="Sogaard-Andersen L."/>
        </authorList>
    </citation>
    <scope>NUCLEOTIDE SEQUENCE [LARGE SCALE GENOMIC DNA]</scope>
    <source>
        <strain evidence="13 14">DSM 14697</strain>
    </source>
</reference>
<comment type="subunit">
    <text evidence="4">Homotrimer.</text>
</comment>
<dbReference type="InterPro" id="IPR026017">
    <property type="entry name" value="Lumazine-bd_dom"/>
</dbReference>
<feature type="repeat" description="Lumazine-binding" evidence="11">
    <location>
        <begin position="1"/>
        <end position="95"/>
    </location>
</feature>
<dbReference type="InterPro" id="IPR023366">
    <property type="entry name" value="ATP_synth_asu-like_sf"/>
</dbReference>